<organism evidence="5 6">
    <name type="scientific">Streptomyces varsoviensis</name>
    <dbReference type="NCBI Taxonomy" id="67373"/>
    <lineage>
        <taxon>Bacteria</taxon>
        <taxon>Bacillati</taxon>
        <taxon>Actinomycetota</taxon>
        <taxon>Actinomycetes</taxon>
        <taxon>Kitasatosporales</taxon>
        <taxon>Streptomycetaceae</taxon>
        <taxon>Streptomyces</taxon>
    </lineage>
</organism>
<dbReference type="EMBL" id="LGUT01002312">
    <property type="protein sequence ID" value="KOG87308.1"/>
    <property type="molecule type" value="Genomic_DNA"/>
</dbReference>
<evidence type="ECO:0000256" key="4">
    <source>
        <dbReference type="ARBA" id="ARBA00023136"/>
    </source>
</evidence>
<evidence type="ECO:0000256" key="3">
    <source>
        <dbReference type="ARBA" id="ARBA00023121"/>
    </source>
</evidence>
<evidence type="ECO:0008006" key="7">
    <source>
        <dbReference type="Google" id="ProtNLM"/>
    </source>
</evidence>
<evidence type="ECO:0000313" key="5">
    <source>
        <dbReference type="EMBL" id="KOG87308.1"/>
    </source>
</evidence>
<dbReference type="Proteomes" id="UP000037020">
    <property type="component" value="Unassembled WGS sequence"/>
</dbReference>
<sequence>MDPTLPQRMYLLSLYADDGEPGLGRYRGLLMRAAALTELTLDERLAEESGKALLKPVDEPPSDPFLAEVLRDVSPDEPRHWMTLLQNDAHTAEAAVREHLAEAGVITVRQGTALGVLPTRKITVNTPEEIRGLRERVRNAVMLGLDPATLPLTETATAVLAAEGEVESVFTLRERWRHRKALAALGDHFDGAVPGLRQAFRAAVASSRAAGGGWSQ</sequence>
<dbReference type="InterPro" id="IPR008628">
    <property type="entry name" value="GPP34-like"/>
</dbReference>
<keyword evidence="3" id="KW-0446">Lipid-binding</keyword>
<proteinExistence type="predicted"/>
<reference evidence="5 6" key="1">
    <citation type="submission" date="2015-07" db="EMBL/GenBank/DDBJ databases">
        <authorList>
            <person name="Ju K.-S."/>
            <person name="Doroghazi J.R."/>
            <person name="Metcalf W.W."/>
        </authorList>
    </citation>
    <scope>NUCLEOTIDE SEQUENCE [LARGE SCALE GENOMIC DNA]</scope>
    <source>
        <strain evidence="5 6">NRRL B-3589</strain>
    </source>
</reference>
<comment type="caution">
    <text evidence="5">The sequence shown here is derived from an EMBL/GenBank/DDBJ whole genome shotgun (WGS) entry which is preliminary data.</text>
</comment>
<dbReference type="Pfam" id="PF05719">
    <property type="entry name" value="GPP34"/>
    <property type="match status" value="1"/>
</dbReference>
<comment type="subcellular location">
    <subcellularLocation>
        <location evidence="1">Golgi apparatus membrane</location>
        <topology evidence="1">Peripheral membrane protein</topology>
        <orientation evidence="1">Cytoplasmic side</orientation>
    </subcellularLocation>
</comment>
<keyword evidence="4" id="KW-0472">Membrane</keyword>
<accession>A0ABR5J1L9</accession>
<protein>
    <recommendedName>
        <fullName evidence="7">GPP34 family phosphoprotein</fullName>
    </recommendedName>
</protein>
<dbReference type="Gene3D" id="1.10.3630.10">
    <property type="entry name" value="yeast vps74-n-term truncation variant domain like"/>
    <property type="match status" value="1"/>
</dbReference>
<evidence type="ECO:0000256" key="2">
    <source>
        <dbReference type="ARBA" id="ARBA00023034"/>
    </source>
</evidence>
<evidence type="ECO:0000313" key="6">
    <source>
        <dbReference type="Proteomes" id="UP000037020"/>
    </source>
</evidence>
<evidence type="ECO:0000256" key="1">
    <source>
        <dbReference type="ARBA" id="ARBA00004255"/>
    </source>
</evidence>
<keyword evidence="6" id="KW-1185">Reference proteome</keyword>
<gene>
    <name evidence="5" type="ORF">ADK38_26170</name>
</gene>
<keyword evidence="2" id="KW-0333">Golgi apparatus</keyword>
<name>A0ABR5J1L9_9ACTN</name>
<dbReference type="InterPro" id="IPR038261">
    <property type="entry name" value="GPP34-like_sf"/>
</dbReference>